<name>A0A645CAP1_9ZZZZ</name>
<reference evidence="1" key="1">
    <citation type="submission" date="2019-08" db="EMBL/GenBank/DDBJ databases">
        <authorList>
            <person name="Kucharzyk K."/>
            <person name="Murdoch R.W."/>
            <person name="Higgins S."/>
            <person name="Loffler F."/>
        </authorList>
    </citation>
    <scope>NUCLEOTIDE SEQUENCE</scope>
</reference>
<dbReference type="AlphaFoldDB" id="A0A645CAP1"/>
<accession>A0A645CAP1</accession>
<protein>
    <submittedName>
        <fullName evidence="1">Uncharacterized protein</fullName>
    </submittedName>
</protein>
<sequence length="92" mass="10337">MTIGQVLDVLDAHNQQQEAKAKEAEVYLKEAVQLLHWHAELCAYAFNDPKKIPTVEKSFPALFAQQGWKRQQAGFAAWVDAYNNHNRKGGGA</sequence>
<proteinExistence type="predicted"/>
<evidence type="ECO:0000313" key="1">
    <source>
        <dbReference type="EMBL" id="MPM73997.1"/>
    </source>
</evidence>
<gene>
    <name evidence="1" type="ORF">SDC9_120982</name>
</gene>
<comment type="caution">
    <text evidence="1">The sequence shown here is derived from an EMBL/GenBank/DDBJ whole genome shotgun (WGS) entry which is preliminary data.</text>
</comment>
<organism evidence="1">
    <name type="scientific">bioreactor metagenome</name>
    <dbReference type="NCBI Taxonomy" id="1076179"/>
    <lineage>
        <taxon>unclassified sequences</taxon>
        <taxon>metagenomes</taxon>
        <taxon>ecological metagenomes</taxon>
    </lineage>
</organism>
<dbReference type="EMBL" id="VSSQ01025691">
    <property type="protein sequence ID" value="MPM73997.1"/>
    <property type="molecule type" value="Genomic_DNA"/>
</dbReference>